<dbReference type="RefSeq" id="WP_344114270.1">
    <property type="nucleotide sequence ID" value="NZ_BAAAOR010000055.1"/>
</dbReference>
<evidence type="ECO:0008006" key="4">
    <source>
        <dbReference type="Google" id="ProtNLM"/>
    </source>
</evidence>
<accession>A0ABN2BYV0</accession>
<evidence type="ECO:0000313" key="2">
    <source>
        <dbReference type="EMBL" id="GAA1549373.1"/>
    </source>
</evidence>
<dbReference type="Pfam" id="PF02450">
    <property type="entry name" value="LCAT"/>
    <property type="match status" value="1"/>
</dbReference>
<feature type="region of interest" description="Disordered" evidence="1">
    <location>
        <begin position="764"/>
        <end position="804"/>
    </location>
</feature>
<organism evidence="2 3">
    <name type="scientific">Nocardioides humi</name>
    <dbReference type="NCBI Taxonomy" id="449461"/>
    <lineage>
        <taxon>Bacteria</taxon>
        <taxon>Bacillati</taxon>
        <taxon>Actinomycetota</taxon>
        <taxon>Actinomycetes</taxon>
        <taxon>Propionibacteriales</taxon>
        <taxon>Nocardioidaceae</taxon>
        <taxon>Nocardioides</taxon>
    </lineage>
</organism>
<dbReference type="Proteomes" id="UP001500842">
    <property type="component" value="Unassembled WGS sequence"/>
</dbReference>
<dbReference type="SUPFAM" id="SSF53474">
    <property type="entry name" value="alpha/beta-Hydrolases"/>
    <property type="match status" value="1"/>
</dbReference>
<feature type="compositionally biased region" description="Acidic residues" evidence="1">
    <location>
        <begin position="764"/>
        <end position="773"/>
    </location>
</feature>
<dbReference type="EMBL" id="BAAAOR010000055">
    <property type="protein sequence ID" value="GAA1549373.1"/>
    <property type="molecule type" value="Genomic_DNA"/>
</dbReference>
<dbReference type="InterPro" id="IPR013783">
    <property type="entry name" value="Ig-like_fold"/>
</dbReference>
<proteinExistence type="predicted"/>
<protein>
    <recommendedName>
        <fullName evidence="4">Ig-like domain (Group 3)</fullName>
    </recommendedName>
</protein>
<dbReference type="Gene3D" id="3.40.50.1820">
    <property type="entry name" value="alpha/beta hydrolase"/>
    <property type="match status" value="1"/>
</dbReference>
<evidence type="ECO:0000313" key="3">
    <source>
        <dbReference type="Proteomes" id="UP001500842"/>
    </source>
</evidence>
<dbReference type="Gene3D" id="2.60.40.10">
    <property type="entry name" value="Immunoglobulins"/>
    <property type="match status" value="1"/>
</dbReference>
<sequence>MGALWGRSPRAIVALAVGALVVGLLALLPVPAATAEDGGSRIVGKVYWQDRTDEAAVIATLSVSPATWKAGDPVRLSLHYTLPTTSHTGCTAPDQAFNDTYFGGQVIRLGWHGAPTTFSSPGQPAEPEFERYEWHENPYPSYSLYSWSTKNGGLYNDGHFGPGTFSITATAPSDTARPVAYVAASEINPSRPCSTGYSTATWSRTVSLTSGLAVTIAQSPERLTLGKDNDDDGDVDDDDAILDLRVTVANISDTVIEDVEAVGPVEITQRPDLEDALEPIDDDPVATAFGTLQPGQRATLVRRYRVTGQVDAEAKVTVQGRRNGSTVTEQGRGTVKAGQVVAPVIFLPGVLGSEIWCAPAAPLDRIWPPFPGPLESPATFALPVQERLMLLGPDGNANASSECPQAGPRDAEYDAEHHLVPGTSGVVESVGPVDAYGSGMGELTRLVGPESFYAFGWDWRKDTSASLDRLDSLIDQAIEDARENQDYPDGEDPKVQLVAHSYGGLLALDYASDSSRRAKLERVTTVGTPYLGAPKTAFSLLTGTESAVANGWSRFTSMQTIFGGTNDVRSFATTARGLYNLWPAASYGRFLDVAGVGSPMDDAQIRDLITAAGGVPALWEAAQAKHAALWDRLDIGDLPWHMVVSGGVPTISRVRFDPSGAGTGTPLTIGIELSAGDGTVPLPSQTMLGATGSGVSTGTIGGVHPKLTVGELCAVEHGSQMAAPGLYAQIEDWLLDGTSPESGTACRADKAIVIDAIGSTLNLTEEEDDEDPVVPDPFASTGSPRSARATVPVPGSSAAPSVRAASGSSVLTVKEAEEAGLVTVLRSTGRALVLLDPGSELRLRLDPAPGQTLRVSTSVVDGSVTTPLAAPVANAGPLYVVADGAGGATPTVTIGSADPKPPAGPTPPPFDVCASPVAAAAGAMPTKVSAKPANKTIRKKSRGKVVVAATYKKAGGRKRAGKATGIVVLCEGTAQLAQATLKKGRRTVKLPVLGPGRHKVTVRYLGSAKARPQDKTVVIKVKR</sequence>
<dbReference type="InterPro" id="IPR003386">
    <property type="entry name" value="LACT/PDAT_acylTrfase"/>
</dbReference>
<keyword evidence="3" id="KW-1185">Reference proteome</keyword>
<reference evidence="2 3" key="1">
    <citation type="journal article" date="2019" name="Int. J. Syst. Evol. Microbiol.">
        <title>The Global Catalogue of Microorganisms (GCM) 10K type strain sequencing project: providing services to taxonomists for standard genome sequencing and annotation.</title>
        <authorList>
            <consortium name="The Broad Institute Genomics Platform"/>
            <consortium name="The Broad Institute Genome Sequencing Center for Infectious Disease"/>
            <person name="Wu L."/>
            <person name="Ma J."/>
        </authorList>
    </citation>
    <scope>NUCLEOTIDE SEQUENCE [LARGE SCALE GENOMIC DNA]</scope>
    <source>
        <strain evidence="2 3">JCM 14942</strain>
    </source>
</reference>
<evidence type="ECO:0000256" key="1">
    <source>
        <dbReference type="SAM" id="MobiDB-lite"/>
    </source>
</evidence>
<dbReference type="PANTHER" id="PTHR11440">
    <property type="entry name" value="LECITHIN-CHOLESTEROL ACYLTRANSFERASE-RELATED"/>
    <property type="match status" value="1"/>
</dbReference>
<dbReference type="InterPro" id="IPR029058">
    <property type="entry name" value="AB_hydrolase_fold"/>
</dbReference>
<name>A0ABN2BYV0_9ACTN</name>
<gene>
    <name evidence="2" type="ORF">GCM10009788_58980</name>
</gene>
<comment type="caution">
    <text evidence="2">The sequence shown here is derived from an EMBL/GenBank/DDBJ whole genome shotgun (WGS) entry which is preliminary data.</text>
</comment>